<keyword evidence="5 8" id="KW-0472">Membrane</keyword>
<gene>
    <name evidence="9" type="ORF">V5799_009599</name>
</gene>
<organism evidence="9 10">
    <name type="scientific">Amblyomma americanum</name>
    <name type="common">Lone star tick</name>
    <dbReference type="NCBI Taxonomy" id="6943"/>
    <lineage>
        <taxon>Eukaryota</taxon>
        <taxon>Metazoa</taxon>
        <taxon>Ecdysozoa</taxon>
        <taxon>Arthropoda</taxon>
        <taxon>Chelicerata</taxon>
        <taxon>Arachnida</taxon>
        <taxon>Acari</taxon>
        <taxon>Parasitiformes</taxon>
        <taxon>Ixodida</taxon>
        <taxon>Ixodoidea</taxon>
        <taxon>Ixodidae</taxon>
        <taxon>Amblyomminae</taxon>
        <taxon>Amblyomma</taxon>
    </lineage>
</organism>
<dbReference type="PANTHER" id="PTHR42643:SF38">
    <property type="entry name" value="IONOTROPIC RECEPTOR 100A"/>
    <property type="match status" value="1"/>
</dbReference>
<sequence>MVSTFAYRIAGRKGKTVFFVDLTRYLYAYIEVLFFEATQVRFVPHANRVLLAAWLLSCFVLVNLFNGEVKANLLVKSDTARINTAEDVMRQPDLLPIAAEKSPLTYVLQTSRLKGVRETYARLVERNGELPLSQMYSRRTLDLVVRRRAVMLLDVTSARVHASKQCSALRGYFYIGTQTITALRSSWFFRRDIPRWIVDGVDKRSLWLSEMPSRFLRDEEVYPHGFSCFLDSYKQDRSSAYQPLRLEDLRAVFLLSACILAAAGVFLVIEFCVYAFFYCVRHVKCAPELERSDTALNY</sequence>
<keyword evidence="7" id="KW-0325">Glycoprotein</keyword>
<comment type="caution">
    <text evidence="9">The sequence shown here is derived from an EMBL/GenBank/DDBJ whole genome shotgun (WGS) entry which is preliminary data.</text>
</comment>
<protein>
    <recommendedName>
        <fullName evidence="11">Ionotropic glutamate receptor C-terminal domain-containing protein</fullName>
    </recommendedName>
</protein>
<evidence type="ECO:0000256" key="6">
    <source>
        <dbReference type="ARBA" id="ARBA00023170"/>
    </source>
</evidence>
<evidence type="ECO:0000256" key="1">
    <source>
        <dbReference type="ARBA" id="ARBA00004651"/>
    </source>
</evidence>
<keyword evidence="4 8" id="KW-1133">Transmembrane helix</keyword>
<name>A0AAQ4FBI2_AMBAM</name>
<evidence type="ECO:0008006" key="11">
    <source>
        <dbReference type="Google" id="ProtNLM"/>
    </source>
</evidence>
<evidence type="ECO:0000256" key="4">
    <source>
        <dbReference type="ARBA" id="ARBA00022989"/>
    </source>
</evidence>
<dbReference type="InterPro" id="IPR052192">
    <property type="entry name" value="Insect_Ionotropic_Sensory_Rcpt"/>
</dbReference>
<evidence type="ECO:0000256" key="3">
    <source>
        <dbReference type="ARBA" id="ARBA00022692"/>
    </source>
</evidence>
<dbReference type="EMBL" id="JARKHS020004906">
    <property type="protein sequence ID" value="KAK8784035.1"/>
    <property type="molecule type" value="Genomic_DNA"/>
</dbReference>
<evidence type="ECO:0000313" key="10">
    <source>
        <dbReference type="Proteomes" id="UP001321473"/>
    </source>
</evidence>
<reference evidence="9 10" key="1">
    <citation type="journal article" date="2023" name="Arcadia Sci">
        <title>De novo assembly of a long-read Amblyomma americanum tick genome.</title>
        <authorList>
            <person name="Chou S."/>
            <person name="Poskanzer K.E."/>
            <person name="Rollins M."/>
            <person name="Thuy-Boun P.S."/>
        </authorList>
    </citation>
    <scope>NUCLEOTIDE SEQUENCE [LARGE SCALE GENOMIC DNA]</scope>
    <source>
        <strain evidence="9">F_SG_1</strain>
        <tissue evidence="9">Salivary glands</tissue>
    </source>
</reference>
<evidence type="ECO:0000256" key="5">
    <source>
        <dbReference type="ARBA" id="ARBA00023136"/>
    </source>
</evidence>
<dbReference type="AlphaFoldDB" id="A0AAQ4FBI2"/>
<feature type="transmembrane region" description="Helical" evidence="8">
    <location>
        <begin position="251"/>
        <end position="277"/>
    </location>
</feature>
<evidence type="ECO:0000256" key="2">
    <source>
        <dbReference type="ARBA" id="ARBA00022475"/>
    </source>
</evidence>
<dbReference type="GO" id="GO:0005886">
    <property type="term" value="C:plasma membrane"/>
    <property type="evidence" value="ECO:0007669"/>
    <property type="project" value="UniProtKB-SubCell"/>
</dbReference>
<evidence type="ECO:0000256" key="8">
    <source>
        <dbReference type="SAM" id="Phobius"/>
    </source>
</evidence>
<keyword evidence="2" id="KW-1003">Cell membrane</keyword>
<dbReference type="PANTHER" id="PTHR42643">
    <property type="entry name" value="IONOTROPIC RECEPTOR 20A-RELATED"/>
    <property type="match status" value="1"/>
</dbReference>
<proteinExistence type="predicted"/>
<keyword evidence="10" id="KW-1185">Reference proteome</keyword>
<evidence type="ECO:0000256" key="7">
    <source>
        <dbReference type="ARBA" id="ARBA00023180"/>
    </source>
</evidence>
<comment type="subcellular location">
    <subcellularLocation>
        <location evidence="1">Cell membrane</location>
        <topology evidence="1">Multi-pass membrane protein</topology>
    </subcellularLocation>
</comment>
<keyword evidence="6" id="KW-0675">Receptor</keyword>
<keyword evidence="3 8" id="KW-0812">Transmembrane</keyword>
<evidence type="ECO:0000313" key="9">
    <source>
        <dbReference type="EMBL" id="KAK8784035.1"/>
    </source>
</evidence>
<dbReference type="Proteomes" id="UP001321473">
    <property type="component" value="Unassembled WGS sequence"/>
</dbReference>
<accession>A0AAQ4FBI2</accession>